<keyword evidence="4" id="KW-0804">Transcription</keyword>
<gene>
    <name evidence="7" type="ORF">DFH07DRAFT_795692</name>
</gene>
<dbReference type="GO" id="GO:0008270">
    <property type="term" value="F:zinc ion binding"/>
    <property type="evidence" value="ECO:0007669"/>
    <property type="project" value="InterPro"/>
</dbReference>
<comment type="caution">
    <text evidence="7">The sequence shown here is derived from an EMBL/GenBank/DDBJ whole genome shotgun (WGS) entry which is preliminary data.</text>
</comment>
<evidence type="ECO:0000256" key="2">
    <source>
        <dbReference type="ARBA" id="ARBA00022723"/>
    </source>
</evidence>
<organism evidence="7 8">
    <name type="scientific">Mycena maculata</name>
    <dbReference type="NCBI Taxonomy" id="230809"/>
    <lineage>
        <taxon>Eukaryota</taxon>
        <taxon>Fungi</taxon>
        <taxon>Dikarya</taxon>
        <taxon>Basidiomycota</taxon>
        <taxon>Agaricomycotina</taxon>
        <taxon>Agaricomycetes</taxon>
        <taxon>Agaricomycetidae</taxon>
        <taxon>Agaricales</taxon>
        <taxon>Marasmiineae</taxon>
        <taxon>Mycenaceae</taxon>
        <taxon>Mycena</taxon>
    </lineage>
</organism>
<evidence type="ECO:0000256" key="1">
    <source>
        <dbReference type="ARBA" id="ARBA00004123"/>
    </source>
</evidence>
<dbReference type="CDD" id="cd00067">
    <property type="entry name" value="GAL4"/>
    <property type="match status" value="2"/>
</dbReference>
<comment type="subcellular location">
    <subcellularLocation>
        <location evidence="1">Nucleus</location>
    </subcellularLocation>
</comment>
<evidence type="ECO:0000313" key="8">
    <source>
        <dbReference type="Proteomes" id="UP001215280"/>
    </source>
</evidence>
<keyword evidence="2" id="KW-0479">Metal-binding</keyword>
<dbReference type="Gene3D" id="4.10.240.10">
    <property type="entry name" value="Zn(2)-C6 fungal-type DNA-binding domain"/>
    <property type="match status" value="2"/>
</dbReference>
<dbReference type="PROSITE" id="PS50048">
    <property type="entry name" value="ZN2_CY6_FUNGAL_2"/>
    <property type="match status" value="2"/>
</dbReference>
<dbReference type="InterPro" id="IPR036864">
    <property type="entry name" value="Zn2-C6_fun-type_DNA-bd_sf"/>
</dbReference>
<evidence type="ECO:0000256" key="3">
    <source>
        <dbReference type="ARBA" id="ARBA00023015"/>
    </source>
</evidence>
<feature type="domain" description="Zn(2)-C6 fungal-type" evidence="6">
    <location>
        <begin position="9"/>
        <end position="40"/>
    </location>
</feature>
<dbReference type="Pfam" id="PF00172">
    <property type="entry name" value="Zn_clus"/>
    <property type="match status" value="2"/>
</dbReference>
<proteinExistence type="predicted"/>
<evidence type="ECO:0000313" key="7">
    <source>
        <dbReference type="EMBL" id="KAJ7778707.1"/>
    </source>
</evidence>
<keyword evidence="8" id="KW-1185">Reference proteome</keyword>
<accession>A0AAD7K5P2</accession>
<keyword evidence="5" id="KW-0539">Nucleus</keyword>
<reference evidence="7" key="1">
    <citation type="submission" date="2023-03" db="EMBL/GenBank/DDBJ databases">
        <title>Massive genome expansion in bonnet fungi (Mycena s.s.) driven by repeated elements and novel gene families across ecological guilds.</title>
        <authorList>
            <consortium name="Lawrence Berkeley National Laboratory"/>
            <person name="Harder C.B."/>
            <person name="Miyauchi S."/>
            <person name="Viragh M."/>
            <person name="Kuo A."/>
            <person name="Thoen E."/>
            <person name="Andreopoulos B."/>
            <person name="Lu D."/>
            <person name="Skrede I."/>
            <person name="Drula E."/>
            <person name="Henrissat B."/>
            <person name="Morin E."/>
            <person name="Kohler A."/>
            <person name="Barry K."/>
            <person name="LaButti K."/>
            <person name="Morin E."/>
            <person name="Salamov A."/>
            <person name="Lipzen A."/>
            <person name="Mereny Z."/>
            <person name="Hegedus B."/>
            <person name="Baldrian P."/>
            <person name="Stursova M."/>
            <person name="Weitz H."/>
            <person name="Taylor A."/>
            <person name="Grigoriev I.V."/>
            <person name="Nagy L.G."/>
            <person name="Martin F."/>
            <person name="Kauserud H."/>
        </authorList>
    </citation>
    <scope>NUCLEOTIDE SEQUENCE</scope>
    <source>
        <strain evidence="7">CBHHK188m</strain>
    </source>
</reference>
<dbReference type="GO" id="GO:0000981">
    <property type="term" value="F:DNA-binding transcription factor activity, RNA polymerase II-specific"/>
    <property type="evidence" value="ECO:0007669"/>
    <property type="project" value="InterPro"/>
</dbReference>
<dbReference type="InterPro" id="IPR050815">
    <property type="entry name" value="TF_fung"/>
</dbReference>
<dbReference type="Proteomes" id="UP001215280">
    <property type="component" value="Unassembled WGS sequence"/>
</dbReference>
<evidence type="ECO:0000256" key="5">
    <source>
        <dbReference type="ARBA" id="ARBA00023242"/>
    </source>
</evidence>
<dbReference type="PANTHER" id="PTHR47338:SF5">
    <property type="entry name" value="ZN(II)2CYS6 TRANSCRIPTION FACTOR (EUROFUNG)"/>
    <property type="match status" value="1"/>
</dbReference>
<dbReference type="PROSITE" id="PS00463">
    <property type="entry name" value="ZN2_CY6_FUNGAL_1"/>
    <property type="match status" value="2"/>
</dbReference>
<dbReference type="PANTHER" id="PTHR47338">
    <property type="entry name" value="ZN(II)2CYS6 TRANSCRIPTION FACTOR (EUROFUNG)-RELATED"/>
    <property type="match status" value="1"/>
</dbReference>
<evidence type="ECO:0000256" key="4">
    <source>
        <dbReference type="ARBA" id="ARBA00023163"/>
    </source>
</evidence>
<dbReference type="SUPFAM" id="SSF57701">
    <property type="entry name" value="Zn2/Cys6 DNA-binding domain"/>
    <property type="match status" value="2"/>
</dbReference>
<keyword evidence="3" id="KW-0805">Transcription regulation</keyword>
<evidence type="ECO:0000259" key="6">
    <source>
        <dbReference type="PROSITE" id="PS50048"/>
    </source>
</evidence>
<dbReference type="AlphaFoldDB" id="A0AAD7K5P2"/>
<feature type="domain" description="Zn(2)-C6 fungal-type" evidence="6">
    <location>
        <begin position="56"/>
        <end position="87"/>
    </location>
</feature>
<dbReference type="EMBL" id="JARJLG010000008">
    <property type="protein sequence ID" value="KAJ7778707.1"/>
    <property type="molecule type" value="Genomic_DNA"/>
</dbReference>
<dbReference type="GO" id="GO:0005634">
    <property type="term" value="C:nucleus"/>
    <property type="evidence" value="ECO:0007669"/>
    <property type="project" value="UniProtKB-SubCell"/>
</dbReference>
<feature type="non-terminal residue" evidence="7">
    <location>
        <position position="1"/>
    </location>
</feature>
<dbReference type="InterPro" id="IPR001138">
    <property type="entry name" value="Zn2Cys6_DnaBD"/>
</dbReference>
<sequence length="540" mass="59476">MNKAGKTSTCGRCRAKKIRCDGQNPCGPCSRARVEVDCNYTAPSTSHVPELRKGAACTACRRKKKKCSGNWPCLTCIASKKEDDCKFDDGSQLGFTRALIERTLELEQLLSQAIQAPPNTSNFAVGPDLSAELDHLLSSNSLVPPEPMLLEKDPFIGSSGDVTTPSSLPEDPFSYLESVYEPVSPYGLLSAVAPDPVPPLTVAESPAEKKFRLRKLFLSKRIQFGLTMPAHKLNALANGDLSGTDVHPVLVHVCHLWGYMLDYYERNHTWIYAPDSNGDEVAQMRLILGSLNGMLGPTPDPVTSLMTYISLSLYFFHKCDFSRGQEFLTVAGNTVIAHDLDLAALAHVPTEGEHKGIYSIDPFSDADQLRAAFSHLIYLAVNAQVVLAAPPAIDTRLIDKFDLLMNTQVTSNVDINFLRAKSIRLLVQTRQLTSKWNHGQPPPASWFEEYWKLVEQLHTHLGVLTPVTLRASFIPDAHTTELGLKLGSTMALTALADLHGIFAPSHVESSRRYRDVVVEIVSISSTFSMEDCQYLDPILP</sequence>
<protein>
    <recommendedName>
        <fullName evidence="6">Zn(2)-C6 fungal-type domain-containing protein</fullName>
    </recommendedName>
</protein>
<dbReference type="SMART" id="SM00066">
    <property type="entry name" value="GAL4"/>
    <property type="match status" value="2"/>
</dbReference>
<name>A0AAD7K5P2_9AGAR</name>